<name>A0ABY7ELI3_MYAAR</name>
<proteinExistence type="predicted"/>
<evidence type="ECO:0000313" key="1">
    <source>
        <dbReference type="EMBL" id="WAR10850.1"/>
    </source>
</evidence>
<reference evidence="1" key="1">
    <citation type="submission" date="2022-11" db="EMBL/GenBank/DDBJ databases">
        <title>Centuries of genome instability and evolution in soft-shell clam transmissible cancer (bioRxiv).</title>
        <authorList>
            <person name="Hart S.F.M."/>
            <person name="Yonemitsu M.A."/>
            <person name="Giersch R.M."/>
            <person name="Beal B.F."/>
            <person name="Arriagada G."/>
            <person name="Davis B.W."/>
            <person name="Ostrander E.A."/>
            <person name="Goff S.P."/>
            <person name="Metzger M.J."/>
        </authorList>
    </citation>
    <scope>NUCLEOTIDE SEQUENCE</scope>
    <source>
        <strain evidence="1">MELC-2E11</strain>
        <tissue evidence="1">Siphon/mantle</tissue>
    </source>
</reference>
<evidence type="ECO:0000313" key="2">
    <source>
        <dbReference type="Proteomes" id="UP001164746"/>
    </source>
</evidence>
<dbReference type="Proteomes" id="UP001164746">
    <property type="component" value="Chromosome 7"/>
</dbReference>
<accession>A0ABY7ELI3</accession>
<gene>
    <name evidence="1" type="ORF">MAR_035926</name>
</gene>
<organism evidence="1 2">
    <name type="scientific">Mya arenaria</name>
    <name type="common">Soft-shell clam</name>
    <dbReference type="NCBI Taxonomy" id="6604"/>
    <lineage>
        <taxon>Eukaryota</taxon>
        <taxon>Metazoa</taxon>
        <taxon>Spiralia</taxon>
        <taxon>Lophotrochozoa</taxon>
        <taxon>Mollusca</taxon>
        <taxon>Bivalvia</taxon>
        <taxon>Autobranchia</taxon>
        <taxon>Heteroconchia</taxon>
        <taxon>Euheterodonta</taxon>
        <taxon>Imparidentia</taxon>
        <taxon>Neoheterodontei</taxon>
        <taxon>Myida</taxon>
        <taxon>Myoidea</taxon>
        <taxon>Myidae</taxon>
        <taxon>Mya</taxon>
    </lineage>
</organism>
<sequence>MVNDETLPSIEPEILVELLELHKECCWATVENCKRFRARMDIVTEEASSIIYVSCIQIKKHRGQSCKQKPGTGGSEFLLKFLNMFVK</sequence>
<keyword evidence="2" id="KW-1185">Reference proteome</keyword>
<dbReference type="EMBL" id="CP111018">
    <property type="protein sequence ID" value="WAR10850.1"/>
    <property type="molecule type" value="Genomic_DNA"/>
</dbReference>
<protein>
    <submittedName>
        <fullName evidence="1">Uncharacterized protein</fullName>
    </submittedName>
</protein>